<keyword evidence="5" id="KW-1133">Transmembrane helix</keyword>
<proteinExistence type="inferred from homology"/>
<evidence type="ECO:0000256" key="1">
    <source>
        <dbReference type="ARBA" id="ARBA00005233"/>
    </source>
</evidence>
<comment type="similarity">
    <text evidence="1 4">Belongs to the N-Me-Phe pilin family.</text>
</comment>
<dbReference type="InterPro" id="IPR012902">
    <property type="entry name" value="N_methyl_site"/>
</dbReference>
<evidence type="ECO:0000256" key="5">
    <source>
        <dbReference type="SAM" id="Phobius"/>
    </source>
</evidence>
<dbReference type="EMBL" id="MUXT01000001">
    <property type="protein sequence ID" value="OOR85605.1"/>
    <property type="molecule type" value="Genomic_DNA"/>
</dbReference>
<keyword evidence="3" id="KW-0488">Methylation</keyword>
<keyword evidence="4" id="KW-0281">Fimbrium</keyword>
<evidence type="ECO:0000256" key="2">
    <source>
        <dbReference type="ARBA" id="ARBA00011156"/>
    </source>
</evidence>
<comment type="subunit">
    <text evidence="2">The pili are polar flexible filaments of about 5.4 nanometers diameter and 2.5 micrometers average length; they consist of only a single polypeptide chain arranged in a helical configuration of five subunits per turn in the assembled pilus.</text>
</comment>
<reference evidence="6 7" key="1">
    <citation type="submission" date="2017-02" db="EMBL/GenBank/DDBJ databases">
        <title>Draft genome sequence of Moraxella canis CCUG 8415A type strain.</title>
        <authorList>
            <person name="Engstrom-Jakobsson H."/>
            <person name="Salva-Serra F."/>
            <person name="Thorell K."/>
            <person name="Gonzales-Siles L."/>
            <person name="Karlsson R."/>
            <person name="Boulund F."/>
            <person name="Engstrand L."/>
            <person name="Moore E."/>
        </authorList>
    </citation>
    <scope>NUCLEOTIDE SEQUENCE [LARGE SCALE GENOMIC DNA]</scope>
    <source>
        <strain evidence="6 7">CCUG 8415A</strain>
    </source>
</reference>
<evidence type="ECO:0000313" key="6">
    <source>
        <dbReference type="EMBL" id="OOR85605.1"/>
    </source>
</evidence>
<feature type="transmembrane region" description="Helical" evidence="5">
    <location>
        <begin position="6"/>
        <end position="27"/>
    </location>
</feature>
<comment type="caution">
    <text evidence="6">The sequence shown here is derived from an EMBL/GenBank/DDBJ whole genome shotgun (WGS) entry which is preliminary data.</text>
</comment>
<dbReference type="AlphaFoldDB" id="A0A1S9ZPY4"/>
<dbReference type="InterPro" id="IPR045584">
    <property type="entry name" value="Pilin-like"/>
</dbReference>
<evidence type="ECO:0000256" key="3">
    <source>
        <dbReference type="ARBA" id="ARBA00022481"/>
    </source>
</evidence>
<dbReference type="GO" id="GO:0009289">
    <property type="term" value="C:pilus"/>
    <property type="evidence" value="ECO:0007669"/>
    <property type="project" value="InterPro"/>
</dbReference>
<dbReference type="PANTHER" id="PTHR30093">
    <property type="entry name" value="GENERAL SECRETION PATHWAY PROTEIN G"/>
    <property type="match status" value="1"/>
</dbReference>
<gene>
    <name evidence="6" type="ORF">B0180_01535</name>
</gene>
<dbReference type="GO" id="GO:0015627">
    <property type="term" value="C:type II protein secretion system complex"/>
    <property type="evidence" value="ECO:0007669"/>
    <property type="project" value="InterPro"/>
</dbReference>
<dbReference type="SUPFAM" id="SSF54523">
    <property type="entry name" value="Pili subunits"/>
    <property type="match status" value="1"/>
</dbReference>
<protein>
    <submittedName>
        <fullName evidence="6">Pilus assembly protein PilA</fullName>
    </submittedName>
</protein>
<keyword evidence="5" id="KW-0472">Membrane</keyword>
<name>A0A1S9ZPY4_9GAMM</name>
<dbReference type="Gene3D" id="3.30.700.10">
    <property type="entry name" value="Glycoprotein, Type 4 Pilin"/>
    <property type="match status" value="1"/>
</dbReference>
<dbReference type="GO" id="GO:0007155">
    <property type="term" value="P:cell adhesion"/>
    <property type="evidence" value="ECO:0007669"/>
    <property type="project" value="InterPro"/>
</dbReference>
<dbReference type="Pfam" id="PF07963">
    <property type="entry name" value="N_methyl"/>
    <property type="match status" value="1"/>
</dbReference>
<sequence length="151" mass="16570">MKAQQGFTLIELMIVVLIIGVLAMFAIPQYQKHTITAQVNRVMMETSQLRAAVEMCLLQGLNAENCKADTINSDLMQDNKPTVTLPNEGNTESTIKAVFSGNAASALHNKQLIWKHSSEKGWICETDVDDDFRPKGCELSTTTSQATPGLN</sequence>
<organism evidence="6 7">
    <name type="scientific">Moraxella canis</name>
    <dbReference type="NCBI Taxonomy" id="90239"/>
    <lineage>
        <taxon>Bacteria</taxon>
        <taxon>Pseudomonadati</taxon>
        <taxon>Pseudomonadota</taxon>
        <taxon>Gammaproteobacteria</taxon>
        <taxon>Moraxellales</taxon>
        <taxon>Moraxellaceae</taxon>
        <taxon>Moraxella</taxon>
    </lineage>
</organism>
<evidence type="ECO:0000313" key="7">
    <source>
        <dbReference type="Proteomes" id="UP000190322"/>
    </source>
</evidence>
<accession>A0A1S9ZPY4</accession>
<dbReference type="PANTHER" id="PTHR30093:SF34">
    <property type="entry name" value="PREPILIN PEPTIDASE-DEPENDENT PROTEIN D"/>
    <property type="match status" value="1"/>
</dbReference>
<dbReference type="InterPro" id="IPR001082">
    <property type="entry name" value="Pilin"/>
</dbReference>
<dbReference type="InterPro" id="IPR000983">
    <property type="entry name" value="Bac_GSPG_pilin"/>
</dbReference>
<dbReference type="Pfam" id="PF00114">
    <property type="entry name" value="Pilin"/>
    <property type="match status" value="1"/>
</dbReference>
<dbReference type="NCBIfam" id="TIGR02532">
    <property type="entry name" value="IV_pilin_GFxxxE"/>
    <property type="match status" value="1"/>
</dbReference>
<keyword evidence="5" id="KW-0812">Transmembrane</keyword>
<dbReference type="RefSeq" id="WP_078255447.1">
    <property type="nucleotide sequence ID" value="NZ_MUXT01000001.1"/>
</dbReference>
<dbReference type="GO" id="GO:0015628">
    <property type="term" value="P:protein secretion by the type II secretion system"/>
    <property type="evidence" value="ECO:0007669"/>
    <property type="project" value="InterPro"/>
</dbReference>
<dbReference type="PRINTS" id="PR00813">
    <property type="entry name" value="BCTERIALGSPG"/>
</dbReference>
<dbReference type="Proteomes" id="UP000190322">
    <property type="component" value="Unassembled WGS sequence"/>
</dbReference>
<dbReference type="PROSITE" id="PS00409">
    <property type="entry name" value="PROKAR_NTER_METHYL"/>
    <property type="match status" value="1"/>
</dbReference>
<evidence type="ECO:0000256" key="4">
    <source>
        <dbReference type="RuleBase" id="RU000389"/>
    </source>
</evidence>